<evidence type="ECO:0000313" key="3">
    <source>
        <dbReference type="Proteomes" id="UP000612055"/>
    </source>
</evidence>
<feature type="region of interest" description="Disordered" evidence="1">
    <location>
        <begin position="149"/>
        <end position="170"/>
    </location>
</feature>
<sequence>MRQSGSLGRAGGTVAPVRAAPAAPSERPRRPEPRPLPPSPPPLALLDLPSIHPTALLDAACAVCCVCILASSAARRTAQAQAAPLVSSQHSAAQATFADGSPTQLIAPTTPMSQPLGGSDAVVACVLMAAVSNLAYKLPAAWSLEPPPLQRLSSSARSAPGSSAAPTTEAASRLARLEALTDKQLSEFAVAVRQIDKLQVRTRLTSGDLRRPIAQLQHSSADQAALLTRLAGETEALRGQLRDTQALLGALQGLTAKQFQVTVDAIKQLRAQKAAQGST</sequence>
<keyword evidence="3" id="KW-1185">Reference proteome</keyword>
<accession>A0A836C3F8</accession>
<dbReference type="OrthoDB" id="549066at2759"/>
<protein>
    <submittedName>
        <fullName evidence="2">Uncharacterized protein</fullName>
    </submittedName>
</protein>
<dbReference type="Proteomes" id="UP000612055">
    <property type="component" value="Unassembled WGS sequence"/>
</dbReference>
<evidence type="ECO:0000313" key="2">
    <source>
        <dbReference type="EMBL" id="KAG2498745.1"/>
    </source>
</evidence>
<evidence type="ECO:0000256" key="1">
    <source>
        <dbReference type="SAM" id="MobiDB-lite"/>
    </source>
</evidence>
<comment type="caution">
    <text evidence="2">The sequence shown here is derived from an EMBL/GenBank/DDBJ whole genome shotgun (WGS) entry which is preliminary data.</text>
</comment>
<dbReference type="AlphaFoldDB" id="A0A836C3F8"/>
<feature type="compositionally biased region" description="Low complexity" evidence="1">
    <location>
        <begin position="14"/>
        <end position="25"/>
    </location>
</feature>
<dbReference type="EMBL" id="JAEHOE010000009">
    <property type="protein sequence ID" value="KAG2498745.1"/>
    <property type="molecule type" value="Genomic_DNA"/>
</dbReference>
<name>A0A836C3F8_9CHLO</name>
<feature type="region of interest" description="Disordered" evidence="1">
    <location>
        <begin position="1"/>
        <end position="41"/>
    </location>
</feature>
<organism evidence="2 3">
    <name type="scientific">Edaphochlamys debaryana</name>
    <dbReference type="NCBI Taxonomy" id="47281"/>
    <lineage>
        <taxon>Eukaryota</taxon>
        <taxon>Viridiplantae</taxon>
        <taxon>Chlorophyta</taxon>
        <taxon>core chlorophytes</taxon>
        <taxon>Chlorophyceae</taxon>
        <taxon>CS clade</taxon>
        <taxon>Chlamydomonadales</taxon>
        <taxon>Chlamydomonadales incertae sedis</taxon>
        <taxon>Edaphochlamys</taxon>
    </lineage>
</organism>
<proteinExistence type="predicted"/>
<feature type="compositionally biased region" description="Low complexity" evidence="1">
    <location>
        <begin position="153"/>
        <end position="170"/>
    </location>
</feature>
<gene>
    <name evidence="2" type="ORF">HYH03_003484</name>
</gene>
<reference evidence="2" key="1">
    <citation type="journal article" date="2020" name="bioRxiv">
        <title>Comparative genomics of Chlamydomonas.</title>
        <authorList>
            <person name="Craig R.J."/>
            <person name="Hasan A.R."/>
            <person name="Ness R.W."/>
            <person name="Keightley P.D."/>
        </authorList>
    </citation>
    <scope>NUCLEOTIDE SEQUENCE</scope>
    <source>
        <strain evidence="2">CCAP 11/70</strain>
    </source>
</reference>